<proteinExistence type="predicted"/>
<organism evidence="1">
    <name type="scientific">marine metagenome</name>
    <dbReference type="NCBI Taxonomy" id="408172"/>
    <lineage>
        <taxon>unclassified sequences</taxon>
        <taxon>metagenomes</taxon>
        <taxon>ecological metagenomes</taxon>
    </lineage>
</organism>
<evidence type="ECO:0000313" key="1">
    <source>
        <dbReference type="EMBL" id="SVC63055.1"/>
    </source>
</evidence>
<reference evidence="1" key="1">
    <citation type="submission" date="2018-05" db="EMBL/GenBank/DDBJ databases">
        <authorList>
            <person name="Lanie J.A."/>
            <person name="Ng W.-L."/>
            <person name="Kazmierczak K.M."/>
            <person name="Andrzejewski T.M."/>
            <person name="Davidsen T.M."/>
            <person name="Wayne K.J."/>
            <person name="Tettelin H."/>
            <person name="Glass J.I."/>
            <person name="Rusch D."/>
            <person name="Podicherti R."/>
            <person name="Tsui H.-C.T."/>
            <person name="Winkler M.E."/>
        </authorList>
    </citation>
    <scope>NUCLEOTIDE SEQUENCE</scope>
</reference>
<sequence>KITLNDFYDCYKQNKVKFGIKNTN</sequence>
<gene>
    <name evidence="1" type="ORF">METZ01_LOCUS315909</name>
</gene>
<dbReference type="EMBL" id="UINC01101880">
    <property type="protein sequence ID" value="SVC63055.1"/>
    <property type="molecule type" value="Genomic_DNA"/>
</dbReference>
<name>A0A382NRS7_9ZZZZ</name>
<dbReference type="AlphaFoldDB" id="A0A382NRS7"/>
<feature type="non-terminal residue" evidence="1">
    <location>
        <position position="1"/>
    </location>
</feature>
<protein>
    <submittedName>
        <fullName evidence="1">Uncharacterized protein</fullName>
    </submittedName>
</protein>
<accession>A0A382NRS7</accession>